<keyword evidence="3" id="KW-1185">Reference proteome</keyword>
<reference evidence="2" key="2">
    <citation type="submission" date="2020-09" db="EMBL/GenBank/DDBJ databases">
        <authorList>
            <person name="Sun Q."/>
            <person name="Zhou Y."/>
        </authorList>
    </citation>
    <scope>NUCLEOTIDE SEQUENCE</scope>
    <source>
        <strain evidence="2">CGMCC 4.7308</strain>
    </source>
</reference>
<evidence type="ECO:0000313" key="3">
    <source>
        <dbReference type="Proteomes" id="UP000655208"/>
    </source>
</evidence>
<dbReference type="InterPro" id="IPR006199">
    <property type="entry name" value="LexA_DNA-bd_dom"/>
</dbReference>
<dbReference type="GO" id="GO:0004252">
    <property type="term" value="F:serine-type endopeptidase activity"/>
    <property type="evidence" value="ECO:0007669"/>
    <property type="project" value="InterPro"/>
</dbReference>
<dbReference type="Proteomes" id="UP000655208">
    <property type="component" value="Unassembled WGS sequence"/>
</dbReference>
<organism evidence="2 3">
    <name type="scientific">Nakamurella endophytica</name>
    <dbReference type="NCBI Taxonomy" id="1748367"/>
    <lineage>
        <taxon>Bacteria</taxon>
        <taxon>Bacillati</taxon>
        <taxon>Actinomycetota</taxon>
        <taxon>Actinomycetes</taxon>
        <taxon>Nakamurellales</taxon>
        <taxon>Nakamurellaceae</taxon>
        <taxon>Nakamurella</taxon>
    </lineage>
</organism>
<sequence length="57" mass="6087">MTSSPTTQRLIRDLVYDTLHHQGRAPSIAELARRSGVPADAVADHLTALAADHALVV</sequence>
<evidence type="ECO:0000313" key="2">
    <source>
        <dbReference type="EMBL" id="GGM14269.1"/>
    </source>
</evidence>
<reference evidence="2" key="1">
    <citation type="journal article" date="2014" name="Int. J. Syst. Evol. Microbiol.">
        <title>Complete genome sequence of Corynebacterium casei LMG S-19264T (=DSM 44701T), isolated from a smear-ripened cheese.</title>
        <authorList>
            <consortium name="US DOE Joint Genome Institute (JGI-PGF)"/>
            <person name="Walter F."/>
            <person name="Albersmeier A."/>
            <person name="Kalinowski J."/>
            <person name="Ruckert C."/>
        </authorList>
    </citation>
    <scope>NUCLEOTIDE SEQUENCE</scope>
    <source>
        <strain evidence="2">CGMCC 4.7308</strain>
    </source>
</reference>
<dbReference type="GO" id="GO:0006508">
    <property type="term" value="P:proteolysis"/>
    <property type="evidence" value="ECO:0007669"/>
    <property type="project" value="InterPro"/>
</dbReference>
<accession>A0A917T9G4</accession>
<proteinExistence type="predicted"/>
<dbReference type="EMBL" id="BMNA01000013">
    <property type="protein sequence ID" value="GGM14269.1"/>
    <property type="molecule type" value="Genomic_DNA"/>
</dbReference>
<feature type="domain" description="LexA repressor DNA-binding" evidence="1">
    <location>
        <begin position="7"/>
        <end position="50"/>
    </location>
</feature>
<dbReference type="Pfam" id="PF01726">
    <property type="entry name" value="LexA_DNA_bind"/>
    <property type="match status" value="1"/>
</dbReference>
<name>A0A917T9G4_9ACTN</name>
<dbReference type="InterPro" id="IPR053717">
    <property type="entry name" value="MerB_lyase_sf"/>
</dbReference>
<evidence type="ECO:0000259" key="1">
    <source>
        <dbReference type="Pfam" id="PF01726"/>
    </source>
</evidence>
<dbReference type="AlphaFoldDB" id="A0A917T9G4"/>
<gene>
    <name evidence="2" type="ORF">GCM10011594_37860</name>
</gene>
<dbReference type="Gene3D" id="3.30.450.410">
    <property type="match status" value="1"/>
</dbReference>
<dbReference type="RefSeq" id="WP_188944322.1">
    <property type="nucleotide sequence ID" value="NZ_BMNA01000013.1"/>
</dbReference>
<comment type="caution">
    <text evidence="2">The sequence shown here is derived from an EMBL/GenBank/DDBJ whole genome shotgun (WGS) entry which is preliminary data.</text>
</comment>
<protein>
    <recommendedName>
        <fullName evidence="1">LexA repressor DNA-binding domain-containing protein</fullName>
    </recommendedName>
</protein>